<dbReference type="HOGENOM" id="CLU_070788_0_0_10"/>
<sequence length="250" mass="29737">MITTTEKQREEARLFYKEAILILKESGIPFMLGGAFALRVHTGVHRDTKDLDVFCRPKDFHKILKLFANHGFQTQLTDIRWLAKIFKGEYFVDIIFSSVNNICTVEDSWFTHAVKSEYADEEVLFLSPEDLIWCKLYVQNRERYDAADINHIILKTGKQLDWERLLERLDRHEHWHLLLAQLVIFQFVYPSDFQEIIPEWIFKKLLKRMESQYKLPSTVVKVCRGPIIDQTQYSIDIKEWNYKSLTIMTT</sequence>
<evidence type="ECO:0008006" key="3">
    <source>
        <dbReference type="Google" id="ProtNLM"/>
    </source>
</evidence>
<proteinExistence type="predicted"/>
<dbReference type="RefSeq" id="WP_013634410.1">
    <property type="nucleotide sequence ID" value="NC_015177.1"/>
</dbReference>
<dbReference type="Pfam" id="PF14907">
    <property type="entry name" value="NTP_transf_5"/>
    <property type="match status" value="1"/>
</dbReference>
<dbReference type="STRING" id="762903.Pedsa_3392"/>
<dbReference type="Proteomes" id="UP000000310">
    <property type="component" value="Chromosome"/>
</dbReference>
<keyword evidence="2" id="KW-1185">Reference proteome</keyword>
<dbReference type="Gene3D" id="3.30.460.40">
    <property type="match status" value="1"/>
</dbReference>
<evidence type="ECO:0000313" key="1">
    <source>
        <dbReference type="EMBL" id="ADY53927.1"/>
    </source>
</evidence>
<dbReference type="InterPro" id="IPR043519">
    <property type="entry name" value="NT_sf"/>
</dbReference>
<dbReference type="InterPro" id="IPR039498">
    <property type="entry name" value="NTP_transf_5"/>
</dbReference>
<organism evidence="1 2">
    <name type="scientific">Pseudopedobacter saltans (strain ATCC 51119 / DSM 12145 / JCM 21818 / CCUG 39354 / LMG 10337 / NBRC 100064 / NCIMB 13643)</name>
    <name type="common">Pedobacter saltans</name>
    <dbReference type="NCBI Taxonomy" id="762903"/>
    <lineage>
        <taxon>Bacteria</taxon>
        <taxon>Pseudomonadati</taxon>
        <taxon>Bacteroidota</taxon>
        <taxon>Sphingobacteriia</taxon>
        <taxon>Sphingobacteriales</taxon>
        <taxon>Sphingobacteriaceae</taxon>
        <taxon>Pseudopedobacter</taxon>
    </lineage>
</organism>
<dbReference type="SUPFAM" id="SSF81301">
    <property type="entry name" value="Nucleotidyltransferase"/>
    <property type="match status" value="1"/>
</dbReference>
<dbReference type="EMBL" id="CP002545">
    <property type="protein sequence ID" value="ADY53927.1"/>
    <property type="molecule type" value="Genomic_DNA"/>
</dbReference>
<name>F0SDE4_PSESL</name>
<protein>
    <recommendedName>
        <fullName evidence="3">Nucleotidyltransferase family protein</fullName>
    </recommendedName>
</protein>
<evidence type="ECO:0000313" key="2">
    <source>
        <dbReference type="Proteomes" id="UP000000310"/>
    </source>
</evidence>
<reference evidence="2" key="2">
    <citation type="submission" date="2011-02" db="EMBL/GenBank/DDBJ databases">
        <title>The complete genome of Pedobacter saltans DSM 12145.</title>
        <authorList>
            <consortium name="US DOE Joint Genome Institute (JGI-PGF)"/>
            <person name="Lucas S."/>
            <person name="Copeland A."/>
            <person name="Lapidus A."/>
            <person name="Bruce D."/>
            <person name="Goodwin L."/>
            <person name="Pitluck S."/>
            <person name="Kyrpides N."/>
            <person name="Mavromatis K."/>
            <person name="Pagani I."/>
            <person name="Ivanova N."/>
            <person name="Ovchinnikova G."/>
            <person name="Lu M."/>
            <person name="Detter J.C."/>
            <person name="Han C."/>
            <person name="Land M."/>
            <person name="Hauser L."/>
            <person name="Markowitz V."/>
            <person name="Cheng J.-F."/>
            <person name="Hugenholtz P."/>
            <person name="Woyke T."/>
            <person name="Wu D."/>
            <person name="Tindall B."/>
            <person name="Pomrenke H.G."/>
            <person name="Brambilla E."/>
            <person name="Klenk H.-P."/>
            <person name="Eisen J.A."/>
        </authorList>
    </citation>
    <scope>NUCLEOTIDE SEQUENCE [LARGE SCALE GENOMIC DNA]</scope>
    <source>
        <strain evidence="2">ATCC 51119 / DSM 12145 / JCM 21818 / LMG 10337 / NBRC 100064 / NCIMB 13643</strain>
    </source>
</reference>
<dbReference type="eggNOG" id="COG4914">
    <property type="taxonomic scope" value="Bacteria"/>
</dbReference>
<accession>F0SDE4</accession>
<reference evidence="1 2" key="1">
    <citation type="journal article" date="2011" name="Stand. Genomic Sci.">
        <title>Complete genome sequence of the gliding, heparinolytic Pedobacter saltans type strain (113).</title>
        <authorList>
            <person name="Liolios K."/>
            <person name="Sikorski J."/>
            <person name="Lu M."/>
            <person name="Nolan M."/>
            <person name="Lapidus A."/>
            <person name="Lucas S."/>
            <person name="Hammon N."/>
            <person name="Deshpande S."/>
            <person name="Cheng J.F."/>
            <person name="Tapia R."/>
            <person name="Han C."/>
            <person name="Goodwin L."/>
            <person name="Pitluck S."/>
            <person name="Huntemann M."/>
            <person name="Ivanova N."/>
            <person name="Pagani I."/>
            <person name="Mavromatis K."/>
            <person name="Ovchinikova G."/>
            <person name="Pati A."/>
            <person name="Chen A."/>
            <person name="Palaniappan K."/>
            <person name="Land M."/>
            <person name="Hauser L."/>
            <person name="Brambilla E.M."/>
            <person name="Kotsyurbenko O."/>
            <person name="Rohde M."/>
            <person name="Tindall B.J."/>
            <person name="Abt B."/>
            <person name="Goker M."/>
            <person name="Detter J.C."/>
            <person name="Woyke T."/>
            <person name="Bristow J."/>
            <person name="Eisen J.A."/>
            <person name="Markowitz V."/>
            <person name="Hugenholtz P."/>
            <person name="Klenk H.P."/>
            <person name="Kyrpides N.C."/>
        </authorList>
    </citation>
    <scope>NUCLEOTIDE SEQUENCE [LARGE SCALE GENOMIC DNA]</scope>
    <source>
        <strain evidence="2">ATCC 51119 / DSM 12145 / JCM 21818 / LMG 10337 / NBRC 100064 / NCIMB 13643</strain>
    </source>
</reference>
<gene>
    <name evidence="1" type="ordered locus">Pedsa_3392</name>
</gene>
<dbReference type="AlphaFoldDB" id="F0SDE4"/>
<dbReference type="KEGG" id="psn:Pedsa_3392"/>